<evidence type="ECO:0000256" key="6">
    <source>
        <dbReference type="SAM" id="SignalP"/>
    </source>
</evidence>
<keyword evidence="7" id="KW-1185">Reference proteome</keyword>
<dbReference type="AlphaFoldDB" id="A0A914VT51"/>
<organism evidence="7 8">
    <name type="scientific">Plectus sambesii</name>
    <dbReference type="NCBI Taxonomy" id="2011161"/>
    <lineage>
        <taxon>Eukaryota</taxon>
        <taxon>Metazoa</taxon>
        <taxon>Ecdysozoa</taxon>
        <taxon>Nematoda</taxon>
        <taxon>Chromadorea</taxon>
        <taxon>Plectida</taxon>
        <taxon>Plectina</taxon>
        <taxon>Plectoidea</taxon>
        <taxon>Plectidae</taxon>
        <taxon>Plectus</taxon>
    </lineage>
</organism>
<name>A0A914VT51_9BILA</name>
<feature type="signal peptide" evidence="6">
    <location>
        <begin position="1"/>
        <end position="26"/>
    </location>
</feature>
<dbReference type="Gene3D" id="1.20.140.150">
    <property type="match status" value="1"/>
</dbReference>
<evidence type="ECO:0000256" key="5">
    <source>
        <dbReference type="SAM" id="Phobius"/>
    </source>
</evidence>
<dbReference type="WBParaSite" id="PSAMB.scaffold24size114047.g551.t1">
    <property type="protein sequence ID" value="PSAMB.scaffold24size114047.g551.t1"/>
    <property type="gene ID" value="PSAMB.scaffold24size114047.g551"/>
</dbReference>
<keyword evidence="4 5" id="KW-0472">Membrane</keyword>
<feature type="transmembrane region" description="Helical" evidence="5">
    <location>
        <begin position="121"/>
        <end position="142"/>
    </location>
</feature>
<dbReference type="GO" id="GO:0005886">
    <property type="term" value="C:plasma membrane"/>
    <property type="evidence" value="ECO:0007669"/>
    <property type="project" value="TreeGrafter"/>
</dbReference>
<dbReference type="InterPro" id="IPR050579">
    <property type="entry name" value="PMP-22/EMP/MP20-like"/>
</dbReference>
<evidence type="ECO:0000313" key="7">
    <source>
        <dbReference type="Proteomes" id="UP000887566"/>
    </source>
</evidence>
<dbReference type="InterPro" id="IPR010761">
    <property type="entry name" value="Clc_prot-like"/>
</dbReference>
<evidence type="ECO:0000256" key="2">
    <source>
        <dbReference type="ARBA" id="ARBA00022692"/>
    </source>
</evidence>
<evidence type="ECO:0000256" key="1">
    <source>
        <dbReference type="ARBA" id="ARBA00004141"/>
    </source>
</evidence>
<reference evidence="8" key="1">
    <citation type="submission" date="2022-11" db="UniProtKB">
        <authorList>
            <consortium name="WormBaseParasite"/>
        </authorList>
    </citation>
    <scope>IDENTIFICATION</scope>
</reference>
<feature type="transmembrane region" description="Helical" evidence="5">
    <location>
        <begin position="203"/>
        <end position="223"/>
    </location>
</feature>
<dbReference type="PANTHER" id="PTHR10671:SF51">
    <property type="entry name" value="CLC-LIKE PROTEIN"/>
    <property type="match status" value="1"/>
</dbReference>
<dbReference type="Pfam" id="PF07062">
    <property type="entry name" value="Clc-like"/>
    <property type="match status" value="1"/>
</dbReference>
<evidence type="ECO:0000256" key="3">
    <source>
        <dbReference type="ARBA" id="ARBA00022989"/>
    </source>
</evidence>
<accession>A0A914VT51</accession>
<sequence>MANSGKAKLVMLGLAALLMVLGVAFSVAAIASPSWQVVHLLEYQSTHYHGLWIDCARTVKKGIANGVDYSNVGERHCTYKFDYSPGMLDNPNARFTSNDPFVDNGPEAENSRHREWQDFQIAYMVVIPLTVICGMIAVFFSLCACAKAAFVLIFTITALIAAMLTFGVVMSFFLISHSAERRFVKGVTGQYEQEMGQAFHFELLSELFFMLSFCCGMIVLKCFMDYSDDSNSRTMARETPKIKQSSSKKLKKEELGLLPVPTYEEAFPNITDASGYLIKDQMRTASRSNTLDSTYQGSQITSTTESQQLIGAETIV</sequence>
<dbReference type="Proteomes" id="UP000887566">
    <property type="component" value="Unplaced"/>
</dbReference>
<keyword evidence="2 5" id="KW-0812">Transmembrane</keyword>
<feature type="transmembrane region" description="Helical" evidence="5">
    <location>
        <begin position="149"/>
        <end position="175"/>
    </location>
</feature>
<evidence type="ECO:0000313" key="8">
    <source>
        <dbReference type="WBParaSite" id="PSAMB.scaffold24size114047.g551.t1"/>
    </source>
</evidence>
<protein>
    <submittedName>
        <fullName evidence="8">Clc-like protein</fullName>
    </submittedName>
</protein>
<feature type="chain" id="PRO_5037963434" evidence="6">
    <location>
        <begin position="27"/>
        <end position="316"/>
    </location>
</feature>
<dbReference type="PANTHER" id="PTHR10671">
    <property type="entry name" value="EPITHELIAL MEMBRANE PROTEIN-RELATED"/>
    <property type="match status" value="1"/>
</dbReference>
<keyword evidence="3 5" id="KW-1133">Transmembrane helix</keyword>
<proteinExistence type="predicted"/>
<comment type="subcellular location">
    <subcellularLocation>
        <location evidence="1">Membrane</location>
        <topology evidence="1">Multi-pass membrane protein</topology>
    </subcellularLocation>
</comment>
<evidence type="ECO:0000256" key="4">
    <source>
        <dbReference type="ARBA" id="ARBA00023136"/>
    </source>
</evidence>
<keyword evidence="6" id="KW-0732">Signal</keyword>